<name>A0A6M4PF25_9ACTN</name>
<dbReference type="AlphaFoldDB" id="A0A6M4PF25"/>
<dbReference type="KEGG" id="sarg:HKX69_05840"/>
<evidence type="ECO:0000313" key="2">
    <source>
        <dbReference type="Proteomes" id="UP000502641"/>
    </source>
</evidence>
<dbReference type="InterPro" id="IPR058154">
    <property type="entry name" value="Bxb1_TTP-like"/>
</dbReference>
<evidence type="ECO:0008006" key="3">
    <source>
        <dbReference type="Google" id="ProtNLM"/>
    </source>
</evidence>
<sequence>MPNVDTSKIRFAPHGYVYMAPAVGATLPTTVGDGKTAPTGFTSLGYVTDAGVTITPTINTDPVNVWQSAVPALYNVTSASFSIQATFAETNISTTELFFGASWTEVLDNSSQPTGTFKLDLASSPELQEIALVVDWSQKDVHNRVVIPRSMIQERGAITLTRTAAQEYQLTIEALDSNGSLGYVLTDQDMSTTP</sequence>
<dbReference type="Proteomes" id="UP000502641">
    <property type="component" value="Chromosome"/>
</dbReference>
<protein>
    <recommendedName>
        <fullName evidence="3">Phage tail protein</fullName>
    </recommendedName>
</protein>
<dbReference type="RefSeq" id="WP_171151256.1">
    <property type="nucleotide sequence ID" value="NZ_CP053189.1"/>
</dbReference>
<dbReference type="EMBL" id="CP053189">
    <property type="protein sequence ID" value="QJS09099.1"/>
    <property type="molecule type" value="Genomic_DNA"/>
</dbReference>
<reference evidence="1 2" key="1">
    <citation type="submission" date="2020-05" db="EMBL/GenBank/DDBJ databases">
        <authorList>
            <person name="Li K."/>
        </authorList>
    </citation>
    <scope>NUCLEOTIDE SEQUENCE [LARGE SCALE GENOMIC DNA]</scope>
    <source>
        <strain evidence="2">jing01</strain>
    </source>
</reference>
<proteinExistence type="predicted"/>
<dbReference type="Pfam" id="PF25681">
    <property type="entry name" value="Phage_TTP_17"/>
    <property type="match status" value="1"/>
</dbReference>
<gene>
    <name evidence="1" type="ORF">HKX69_05840</name>
</gene>
<organism evidence="1 2">
    <name type="scientific">Streptomyces argyrophylli</name>
    <dbReference type="NCBI Taxonomy" id="2726118"/>
    <lineage>
        <taxon>Bacteria</taxon>
        <taxon>Bacillati</taxon>
        <taxon>Actinomycetota</taxon>
        <taxon>Actinomycetes</taxon>
        <taxon>Kitasatosporales</taxon>
        <taxon>Streptomycetaceae</taxon>
        <taxon>Streptomyces</taxon>
    </lineage>
</organism>
<keyword evidence="2" id="KW-1185">Reference proteome</keyword>
<evidence type="ECO:0000313" key="1">
    <source>
        <dbReference type="EMBL" id="QJS09099.1"/>
    </source>
</evidence>
<accession>A0A6M4PF25</accession>